<name>B9F4U1_ORYSJ</name>
<sequence>MEYETVTVKRDEPARAALIDSETAEEALVPPWGSVQAIDQRQWDGRLQFGGRIDHNRRLMSKSSPKQCRLANGRISGISHTGSTSVRRPIAPYFTIVGALRHDHPVDRHWIGRLLVSRRDKLGSCVSNK</sequence>
<gene>
    <name evidence="1" type="ORF">OsJ_06109</name>
</gene>
<organism evidence="1">
    <name type="scientific">Oryza sativa subsp. japonica</name>
    <name type="common">Rice</name>
    <dbReference type="NCBI Taxonomy" id="39947"/>
    <lineage>
        <taxon>Eukaryota</taxon>
        <taxon>Viridiplantae</taxon>
        <taxon>Streptophyta</taxon>
        <taxon>Embryophyta</taxon>
        <taxon>Tracheophyta</taxon>
        <taxon>Spermatophyta</taxon>
        <taxon>Magnoliopsida</taxon>
        <taxon>Liliopsida</taxon>
        <taxon>Poales</taxon>
        <taxon>Poaceae</taxon>
        <taxon>BOP clade</taxon>
        <taxon>Oryzoideae</taxon>
        <taxon>Oryzeae</taxon>
        <taxon>Oryzinae</taxon>
        <taxon>Oryza</taxon>
        <taxon>Oryza sativa</taxon>
    </lineage>
</organism>
<reference evidence="1" key="1">
    <citation type="journal article" date="2005" name="PLoS Biol.">
        <title>The genomes of Oryza sativa: a history of duplications.</title>
        <authorList>
            <person name="Yu J."/>
            <person name="Wang J."/>
            <person name="Lin W."/>
            <person name="Li S."/>
            <person name="Li H."/>
            <person name="Zhou J."/>
            <person name="Ni P."/>
            <person name="Dong W."/>
            <person name="Hu S."/>
            <person name="Zeng C."/>
            <person name="Zhang J."/>
            <person name="Zhang Y."/>
            <person name="Li R."/>
            <person name="Xu Z."/>
            <person name="Li S."/>
            <person name="Li X."/>
            <person name="Zheng H."/>
            <person name="Cong L."/>
            <person name="Lin L."/>
            <person name="Yin J."/>
            <person name="Geng J."/>
            <person name="Li G."/>
            <person name="Shi J."/>
            <person name="Liu J."/>
            <person name="Lv H."/>
            <person name="Li J."/>
            <person name="Wang J."/>
            <person name="Deng Y."/>
            <person name="Ran L."/>
            <person name="Shi X."/>
            <person name="Wang X."/>
            <person name="Wu Q."/>
            <person name="Li C."/>
            <person name="Ren X."/>
            <person name="Wang J."/>
            <person name="Wang X."/>
            <person name="Li D."/>
            <person name="Liu D."/>
            <person name="Zhang X."/>
            <person name="Ji Z."/>
            <person name="Zhao W."/>
            <person name="Sun Y."/>
            <person name="Zhang Z."/>
            <person name="Bao J."/>
            <person name="Han Y."/>
            <person name="Dong L."/>
            <person name="Ji J."/>
            <person name="Chen P."/>
            <person name="Wu S."/>
            <person name="Liu J."/>
            <person name="Xiao Y."/>
            <person name="Bu D."/>
            <person name="Tan J."/>
            <person name="Yang L."/>
            <person name="Ye C."/>
            <person name="Zhang J."/>
            <person name="Xu J."/>
            <person name="Zhou Y."/>
            <person name="Yu Y."/>
            <person name="Zhang B."/>
            <person name="Zhuang S."/>
            <person name="Wei H."/>
            <person name="Liu B."/>
            <person name="Lei M."/>
            <person name="Yu H."/>
            <person name="Li Y."/>
            <person name="Xu H."/>
            <person name="Wei S."/>
            <person name="He X."/>
            <person name="Fang L."/>
            <person name="Zhang Z."/>
            <person name="Zhang Y."/>
            <person name="Huang X."/>
            <person name="Su Z."/>
            <person name="Tong W."/>
            <person name="Li J."/>
            <person name="Tong Z."/>
            <person name="Li S."/>
            <person name="Ye J."/>
            <person name="Wang L."/>
            <person name="Fang L."/>
            <person name="Lei T."/>
            <person name="Chen C."/>
            <person name="Chen H."/>
            <person name="Xu Z."/>
            <person name="Li H."/>
            <person name="Huang H."/>
            <person name="Zhang F."/>
            <person name="Xu H."/>
            <person name="Li N."/>
            <person name="Zhao C."/>
            <person name="Li S."/>
            <person name="Dong L."/>
            <person name="Huang Y."/>
            <person name="Li L."/>
            <person name="Xi Y."/>
            <person name="Qi Q."/>
            <person name="Li W."/>
            <person name="Zhang B."/>
            <person name="Hu W."/>
            <person name="Zhang Y."/>
            <person name="Tian X."/>
            <person name="Jiao Y."/>
            <person name="Liang X."/>
            <person name="Jin J."/>
            <person name="Gao L."/>
            <person name="Zheng W."/>
            <person name="Hao B."/>
            <person name="Liu S."/>
            <person name="Wang W."/>
            <person name="Yuan L."/>
            <person name="Cao M."/>
            <person name="McDermott J."/>
            <person name="Samudrala R."/>
            <person name="Wang J."/>
            <person name="Wong G.K."/>
            <person name="Yang H."/>
        </authorList>
    </citation>
    <scope>NUCLEOTIDE SEQUENCE [LARGE SCALE GENOMIC DNA]</scope>
</reference>
<dbReference type="Proteomes" id="UP000007752">
    <property type="component" value="Chromosome 2"/>
</dbReference>
<dbReference type="AlphaFoldDB" id="B9F4U1"/>
<accession>B9F4U1</accession>
<evidence type="ECO:0000313" key="1">
    <source>
        <dbReference type="EMBL" id="EEE56672.1"/>
    </source>
</evidence>
<protein>
    <submittedName>
        <fullName evidence="1">Uncharacterized protein</fullName>
    </submittedName>
</protein>
<dbReference type="EMBL" id="CM000139">
    <property type="protein sequence ID" value="EEE56672.1"/>
    <property type="molecule type" value="Genomic_DNA"/>
</dbReference>
<proteinExistence type="predicted"/>
<reference evidence="1" key="2">
    <citation type="submission" date="2008-12" db="EMBL/GenBank/DDBJ databases">
        <title>Improved gene annotation of the rice (Oryza sativa) genomes.</title>
        <authorList>
            <person name="Wang J."/>
            <person name="Li R."/>
            <person name="Fan W."/>
            <person name="Huang Q."/>
            <person name="Zhang J."/>
            <person name="Zhou Y."/>
            <person name="Hu Y."/>
            <person name="Zi S."/>
            <person name="Li J."/>
            <person name="Ni P."/>
            <person name="Zheng H."/>
            <person name="Zhang Y."/>
            <person name="Zhao M."/>
            <person name="Hao Q."/>
            <person name="McDermott J."/>
            <person name="Samudrala R."/>
            <person name="Kristiansen K."/>
            <person name="Wong G.K.-S."/>
        </authorList>
    </citation>
    <scope>NUCLEOTIDE SEQUENCE</scope>
</reference>